<keyword evidence="2" id="KW-1185">Reference proteome</keyword>
<protein>
    <submittedName>
        <fullName evidence="1">Uncharacterized protein</fullName>
    </submittedName>
</protein>
<dbReference type="Proteomes" id="UP000190626">
    <property type="component" value="Unassembled WGS sequence"/>
</dbReference>
<dbReference type="RefSeq" id="WP_079408811.1">
    <property type="nucleotide sequence ID" value="NZ_MBTG01000001.1"/>
</dbReference>
<evidence type="ECO:0000313" key="1">
    <source>
        <dbReference type="EMBL" id="OPH61811.1"/>
    </source>
</evidence>
<evidence type="ECO:0000313" key="2">
    <source>
        <dbReference type="Proteomes" id="UP000190626"/>
    </source>
</evidence>
<dbReference type="STRING" id="1469647.BC351_00800"/>
<gene>
    <name evidence="1" type="ORF">BC351_00800</name>
</gene>
<proteinExistence type="predicted"/>
<dbReference type="AlphaFoldDB" id="A0A1V4HSA1"/>
<accession>A0A1V4HSA1</accession>
<sequence length="78" mass="8954">MTNIPNEIQEAIKNSAKYHEKAKEQHAVLKTWIQNNFGESAIDDDIIRDTIVNLIEQANDPLGAIRILESALDNYKYR</sequence>
<dbReference type="EMBL" id="MBTG01000001">
    <property type="protein sequence ID" value="OPH61811.1"/>
    <property type="molecule type" value="Genomic_DNA"/>
</dbReference>
<dbReference type="OrthoDB" id="9924051at2"/>
<organism evidence="1 2">
    <name type="scientific">Paenibacillus ferrarius</name>
    <dbReference type="NCBI Taxonomy" id="1469647"/>
    <lineage>
        <taxon>Bacteria</taxon>
        <taxon>Bacillati</taxon>
        <taxon>Bacillota</taxon>
        <taxon>Bacilli</taxon>
        <taxon>Bacillales</taxon>
        <taxon>Paenibacillaceae</taxon>
        <taxon>Paenibacillus</taxon>
    </lineage>
</organism>
<name>A0A1V4HSA1_9BACL</name>
<reference evidence="2" key="1">
    <citation type="submission" date="2016-07" db="EMBL/GenBank/DDBJ databases">
        <authorList>
            <person name="Florea S."/>
            <person name="Webb J.S."/>
            <person name="Jaromczyk J."/>
            <person name="Schardl C.L."/>
        </authorList>
    </citation>
    <scope>NUCLEOTIDE SEQUENCE [LARGE SCALE GENOMIC DNA]</scope>
    <source>
        <strain evidence="2">CY1</strain>
    </source>
</reference>
<comment type="caution">
    <text evidence="1">The sequence shown here is derived from an EMBL/GenBank/DDBJ whole genome shotgun (WGS) entry which is preliminary data.</text>
</comment>